<organism evidence="2 3">
    <name type="scientific">Inhella inkyongensis</name>
    <dbReference type="NCBI Taxonomy" id="392593"/>
    <lineage>
        <taxon>Bacteria</taxon>
        <taxon>Pseudomonadati</taxon>
        <taxon>Pseudomonadota</taxon>
        <taxon>Betaproteobacteria</taxon>
        <taxon>Burkholderiales</taxon>
        <taxon>Sphaerotilaceae</taxon>
        <taxon>Inhella</taxon>
    </lineage>
</organism>
<protein>
    <submittedName>
        <fullName evidence="2">Glycosyltransferase involved in cell wall biosynthesis</fullName>
    </submittedName>
</protein>
<dbReference type="Pfam" id="PF13692">
    <property type="entry name" value="Glyco_trans_1_4"/>
    <property type="match status" value="1"/>
</dbReference>
<dbReference type="RefSeq" id="WP_138855857.1">
    <property type="nucleotide sequence ID" value="NZ_CP040709.1"/>
</dbReference>
<proteinExistence type="predicted"/>
<gene>
    <name evidence="2" type="ORF">HNQ51_001788</name>
</gene>
<accession>A0A840S6R0</accession>
<dbReference type="Gene3D" id="3.40.50.2000">
    <property type="entry name" value="Glycogen Phosphorylase B"/>
    <property type="match status" value="2"/>
</dbReference>
<reference evidence="2 3" key="1">
    <citation type="submission" date="2020-08" db="EMBL/GenBank/DDBJ databases">
        <title>Genomic Encyclopedia of Type Strains, Phase IV (KMG-IV): sequencing the most valuable type-strain genomes for metagenomic binning, comparative biology and taxonomic classification.</title>
        <authorList>
            <person name="Goeker M."/>
        </authorList>
    </citation>
    <scope>NUCLEOTIDE SEQUENCE [LARGE SCALE GENOMIC DNA]</scope>
    <source>
        <strain evidence="2 3">DSM 23958</strain>
    </source>
</reference>
<keyword evidence="2" id="KW-0808">Transferase</keyword>
<dbReference type="EMBL" id="JACHHO010000002">
    <property type="protein sequence ID" value="MBB5204474.1"/>
    <property type="molecule type" value="Genomic_DNA"/>
</dbReference>
<evidence type="ECO:0000313" key="3">
    <source>
        <dbReference type="Proteomes" id="UP000554837"/>
    </source>
</evidence>
<evidence type="ECO:0000259" key="1">
    <source>
        <dbReference type="Pfam" id="PF13439"/>
    </source>
</evidence>
<dbReference type="GO" id="GO:0016757">
    <property type="term" value="F:glycosyltransferase activity"/>
    <property type="evidence" value="ECO:0007669"/>
    <property type="project" value="TreeGrafter"/>
</dbReference>
<dbReference type="Proteomes" id="UP000554837">
    <property type="component" value="Unassembled WGS sequence"/>
</dbReference>
<dbReference type="AlphaFoldDB" id="A0A840S6R0"/>
<comment type="caution">
    <text evidence="2">The sequence shown here is derived from an EMBL/GenBank/DDBJ whole genome shotgun (WGS) entry which is preliminary data.</text>
</comment>
<evidence type="ECO:0000313" key="2">
    <source>
        <dbReference type="EMBL" id="MBB5204474.1"/>
    </source>
</evidence>
<dbReference type="PANTHER" id="PTHR12526:SF638">
    <property type="entry name" value="SPORE COAT PROTEIN SA"/>
    <property type="match status" value="1"/>
</dbReference>
<feature type="domain" description="Glycosyltransferase subfamily 4-like N-terminal" evidence="1">
    <location>
        <begin position="33"/>
        <end position="160"/>
    </location>
</feature>
<dbReference type="InterPro" id="IPR028098">
    <property type="entry name" value="Glyco_trans_4-like_N"/>
</dbReference>
<dbReference type="SUPFAM" id="SSF53756">
    <property type="entry name" value="UDP-Glycosyltransferase/glycogen phosphorylase"/>
    <property type="match status" value="1"/>
</dbReference>
<name>A0A840S6R0_9BURK</name>
<sequence length="360" mass="39745">MERLILTSCADSPWVNHEVVSLGGLGVIGPRLQQAGISVHCLSLDRLPWQLSTWWSLWRLLRQERATTVVQTWMYHADLLGGLLARLAGQKRVVWNVRQTGLSAADISARTRCLVRCAAWLSNWLPRMIVTNAKAAIDVHVNVGYASSRFTVIPNGFDTNAFKRSDPARRQWRRSLGLTDAEFLIGLVARLDPQKDHSTFLRMAALVAKAMPQARFLLAGRGVLEDAELTLSISELGLNGRMLRLDQQSDVASLMSALDLFCLSSRAEGFPNVLGEAMACEIPCVSTRCGDSAQLIQDGARLAPIEDASALANCVLSVAAMPPEARHALGQAQRQRIKAEFALPDVWQRYLELYQSLCKS</sequence>
<dbReference type="PANTHER" id="PTHR12526">
    <property type="entry name" value="GLYCOSYLTRANSFERASE"/>
    <property type="match status" value="1"/>
</dbReference>
<keyword evidence="3" id="KW-1185">Reference proteome</keyword>
<dbReference type="OrthoDB" id="9813211at2"/>
<dbReference type="Pfam" id="PF13439">
    <property type="entry name" value="Glyco_transf_4"/>
    <property type="match status" value="1"/>
</dbReference>